<dbReference type="PROSITE" id="PS00941">
    <property type="entry name" value="CARBOXYLESTERASE_B_2"/>
    <property type="match status" value="1"/>
</dbReference>
<proteinExistence type="predicted"/>
<dbReference type="InterPro" id="IPR050309">
    <property type="entry name" value="Type-B_Carboxylest/Lipase"/>
</dbReference>
<evidence type="ECO:0000313" key="3">
    <source>
        <dbReference type="EMBL" id="OAA32796.1"/>
    </source>
</evidence>
<feature type="chain" id="PRO_5007836324" evidence="1">
    <location>
        <begin position="22"/>
        <end position="557"/>
    </location>
</feature>
<evidence type="ECO:0000313" key="4">
    <source>
        <dbReference type="Proteomes" id="UP000078544"/>
    </source>
</evidence>
<feature type="domain" description="Carboxylesterase type B" evidence="2">
    <location>
        <begin position="42"/>
        <end position="550"/>
    </location>
</feature>
<dbReference type="EMBL" id="AZGY01000001">
    <property type="protein sequence ID" value="OAA32796.1"/>
    <property type="molecule type" value="Genomic_DNA"/>
</dbReference>
<dbReference type="Pfam" id="PF00135">
    <property type="entry name" value="COesterase"/>
    <property type="match status" value="1"/>
</dbReference>
<dbReference type="PANTHER" id="PTHR11559">
    <property type="entry name" value="CARBOXYLESTERASE"/>
    <property type="match status" value="1"/>
</dbReference>
<reference evidence="3 4" key="1">
    <citation type="journal article" date="2016" name="Genome Biol. Evol.">
        <title>Divergent and convergent evolution of fungal pathogenicity.</title>
        <authorList>
            <person name="Shang Y."/>
            <person name="Xiao G."/>
            <person name="Zheng P."/>
            <person name="Cen K."/>
            <person name="Zhan S."/>
            <person name="Wang C."/>
        </authorList>
    </citation>
    <scope>NUCLEOTIDE SEQUENCE [LARGE SCALE GENOMIC DNA]</scope>
    <source>
        <strain evidence="3 4">RCEF 2490</strain>
    </source>
</reference>
<evidence type="ECO:0000256" key="1">
    <source>
        <dbReference type="SAM" id="SignalP"/>
    </source>
</evidence>
<dbReference type="Gene3D" id="3.40.50.1820">
    <property type="entry name" value="alpha/beta hydrolase"/>
    <property type="match status" value="1"/>
</dbReference>
<dbReference type="InterPro" id="IPR019819">
    <property type="entry name" value="Carboxylesterase_B_CS"/>
</dbReference>
<dbReference type="SUPFAM" id="SSF53474">
    <property type="entry name" value="alpha/beta-Hydrolases"/>
    <property type="match status" value="1"/>
</dbReference>
<keyword evidence="1" id="KW-0732">Signal</keyword>
<dbReference type="OrthoDB" id="408631at2759"/>
<dbReference type="STRING" id="1081109.A0A162K3T2"/>
<dbReference type="AlphaFoldDB" id="A0A162K3T2"/>
<dbReference type="ESTHER" id="9hypo-a0a162k3t2">
    <property type="family name" value="Fungal_carboxylesterase_lipase"/>
</dbReference>
<evidence type="ECO:0000259" key="2">
    <source>
        <dbReference type="Pfam" id="PF00135"/>
    </source>
</evidence>
<organism evidence="3 4">
    <name type="scientific">Moelleriella libera RCEF 2490</name>
    <dbReference type="NCBI Taxonomy" id="1081109"/>
    <lineage>
        <taxon>Eukaryota</taxon>
        <taxon>Fungi</taxon>
        <taxon>Dikarya</taxon>
        <taxon>Ascomycota</taxon>
        <taxon>Pezizomycotina</taxon>
        <taxon>Sordariomycetes</taxon>
        <taxon>Hypocreomycetidae</taxon>
        <taxon>Hypocreales</taxon>
        <taxon>Clavicipitaceae</taxon>
        <taxon>Moelleriella</taxon>
    </lineage>
</organism>
<dbReference type="InterPro" id="IPR029058">
    <property type="entry name" value="AB_hydrolase_fold"/>
</dbReference>
<accession>A0A162K3T2</accession>
<sequence length="557" mass="60979">MWSWIVALLALGVGAPVLVSAADSDLPVVDLGYALHRAKFNATGDYYSFSNIRFANPPTGKNRFQPPVAVSTVNRTVNDGSEAGKICPQGYPEWTVVRNAARSGRSPTQLRQELESDPRQSEDCLFLDVVVPKSVFEENTCQEGKALGKGAPVMVWVYGGGYVFGSKDDAAYNPAGLIARSQEEGGEGIVYAALNYRVGTYGWLNALGDKTVFPNVGLQDQRFALEWIKKNIHRFGGDANRITAFGESAGGGSLMFHLTAKDGGRDARLPIRRALIQSPGYQTTLDLEGILGRVYRTASLLSGRTISNGADLRALDSTTMFKINNKVIADSPESTYTFGPSIDGDYVQDLPSVRLLQGKFDSHPQLMLGHNTHEGLAYILTNQTTAADISAKIDQVFSTIPAYRRREILTKVYPPAPQPAYADEQARAVLIFTEAYFACNTRALAVARGAGNAWNYRFQVPPATHAQDVPYTFYSDNATTTADPSVNATLAEAMQTYFTRFAEHGTPNARNGAALPRWKKYGRRATLLTFGDERVGEDGDELKNARCDYWLNGKYRS</sequence>
<protein>
    <submittedName>
        <fullName evidence="3">Carboxylesterase family protein</fullName>
    </submittedName>
</protein>
<feature type="signal peptide" evidence="1">
    <location>
        <begin position="1"/>
        <end position="21"/>
    </location>
</feature>
<gene>
    <name evidence="3" type="ORF">AAL_00261</name>
</gene>
<comment type="caution">
    <text evidence="3">The sequence shown here is derived from an EMBL/GenBank/DDBJ whole genome shotgun (WGS) entry which is preliminary data.</text>
</comment>
<dbReference type="Proteomes" id="UP000078544">
    <property type="component" value="Unassembled WGS sequence"/>
</dbReference>
<dbReference type="InterPro" id="IPR002018">
    <property type="entry name" value="CarbesteraseB"/>
</dbReference>
<name>A0A162K3T2_9HYPO</name>
<keyword evidence="4" id="KW-1185">Reference proteome</keyword>